<feature type="domain" description="FAD-binding" evidence="4">
    <location>
        <begin position="9"/>
        <end position="338"/>
    </location>
</feature>
<evidence type="ECO:0000259" key="4">
    <source>
        <dbReference type="Pfam" id="PF01494"/>
    </source>
</evidence>
<reference evidence="5 6" key="1">
    <citation type="submission" date="2024-06" db="EMBL/GenBank/DDBJ databases">
        <title>The Natural Products Discovery Center: Release of the First 8490 Sequenced Strains for Exploring Actinobacteria Biosynthetic Diversity.</title>
        <authorList>
            <person name="Kalkreuter E."/>
            <person name="Kautsar S.A."/>
            <person name="Yang D."/>
            <person name="Bader C.D."/>
            <person name="Teijaro C.N."/>
            <person name="Fluegel L."/>
            <person name="Davis C.M."/>
            <person name="Simpson J.R."/>
            <person name="Lauterbach L."/>
            <person name="Steele A.D."/>
            <person name="Gui C."/>
            <person name="Meng S."/>
            <person name="Li G."/>
            <person name="Viehrig K."/>
            <person name="Ye F."/>
            <person name="Su P."/>
            <person name="Kiefer A.F."/>
            <person name="Nichols A."/>
            <person name="Cepeda A.J."/>
            <person name="Yan W."/>
            <person name="Fan B."/>
            <person name="Jiang Y."/>
            <person name="Adhikari A."/>
            <person name="Zheng C.-J."/>
            <person name="Schuster L."/>
            <person name="Cowan T.M."/>
            <person name="Smanski M.J."/>
            <person name="Chevrette M.G."/>
            <person name="De Carvalho L.P.S."/>
            <person name="Shen B."/>
        </authorList>
    </citation>
    <scope>NUCLEOTIDE SEQUENCE [LARGE SCALE GENOMIC DNA]</scope>
    <source>
        <strain evidence="5 6">NPDC050403</strain>
    </source>
</reference>
<dbReference type="PANTHER" id="PTHR13789:SF309">
    <property type="entry name" value="PUTATIVE (AFU_ORTHOLOGUE AFUA_6G14510)-RELATED"/>
    <property type="match status" value="1"/>
</dbReference>
<evidence type="ECO:0000313" key="6">
    <source>
        <dbReference type="Proteomes" id="UP001551695"/>
    </source>
</evidence>
<evidence type="ECO:0000256" key="1">
    <source>
        <dbReference type="ARBA" id="ARBA00023002"/>
    </source>
</evidence>
<keyword evidence="1" id="KW-0560">Oxidoreductase</keyword>
<keyword evidence="6" id="KW-1185">Reference proteome</keyword>
<evidence type="ECO:0000256" key="2">
    <source>
        <dbReference type="ARBA" id="ARBA00023033"/>
    </source>
</evidence>
<organism evidence="5 6">
    <name type="scientific">Nocardia aurea</name>
    <dbReference type="NCBI Taxonomy" id="2144174"/>
    <lineage>
        <taxon>Bacteria</taxon>
        <taxon>Bacillati</taxon>
        <taxon>Actinomycetota</taxon>
        <taxon>Actinomycetes</taxon>
        <taxon>Mycobacteriales</taxon>
        <taxon>Nocardiaceae</taxon>
        <taxon>Nocardia</taxon>
    </lineage>
</organism>
<evidence type="ECO:0000256" key="3">
    <source>
        <dbReference type="SAM" id="MobiDB-lite"/>
    </source>
</evidence>
<name>A0ABV3FS23_9NOCA</name>
<gene>
    <name evidence="5" type="ORF">AB0I48_11060</name>
</gene>
<protein>
    <submittedName>
        <fullName evidence="5">NAD(P)/FAD-dependent oxidoreductase</fullName>
    </submittedName>
</protein>
<keyword evidence="2" id="KW-0503">Monooxygenase</keyword>
<feature type="compositionally biased region" description="Polar residues" evidence="3">
    <location>
        <begin position="378"/>
        <end position="400"/>
    </location>
</feature>
<dbReference type="SUPFAM" id="SSF51905">
    <property type="entry name" value="FAD/NAD(P)-binding domain"/>
    <property type="match status" value="1"/>
</dbReference>
<evidence type="ECO:0000313" key="5">
    <source>
        <dbReference type="EMBL" id="MEV0708095.1"/>
    </source>
</evidence>
<dbReference type="PANTHER" id="PTHR13789">
    <property type="entry name" value="MONOOXYGENASE"/>
    <property type="match status" value="1"/>
</dbReference>
<accession>A0ABV3FS23</accession>
<dbReference type="InterPro" id="IPR036188">
    <property type="entry name" value="FAD/NAD-bd_sf"/>
</dbReference>
<dbReference type="EMBL" id="JBFAKC010000004">
    <property type="protein sequence ID" value="MEV0708095.1"/>
    <property type="molecule type" value="Genomic_DNA"/>
</dbReference>
<sequence>MVPTASARRVLIVGAGVGGIATARGLLRDGHDVTVFEQASAVRAAGGAITIWPNGARVLTQLGVDMTGAGQLLSAVHVSTAAGRRVATVDVTAVNAELGAPTRMVPRRVLLERLLDDFPIHRIRPDARAVGVTDGPDGVRVDFADGTTAEGDLLIGADGRHSTVRAVLDVDNAEPTGWCSWQGLIELPDIADSDVAVIIIGEGGNLGLWPAGNGHLQWWFDLPWSPDFVRPDSPIDTIRSHFAGWSRPVDRVLAALTDDDLSRSPFPHFRHPIPRDWGRGRITLLGDAAHTMPPTLAQGTNQALLDTMVLRRALASPRTVPRALRWYGRTRRRSVAAVSWVTSRQVSHGESTMKPAALLPSESVTNALTSFIRATSHTAMSTDATERQSATDNGRTSPNSAEFGELVRRPGCGS</sequence>
<dbReference type="InterPro" id="IPR050493">
    <property type="entry name" value="FAD-dep_Monooxygenase_BioMet"/>
</dbReference>
<feature type="region of interest" description="Disordered" evidence="3">
    <location>
        <begin position="378"/>
        <end position="414"/>
    </location>
</feature>
<proteinExistence type="predicted"/>
<dbReference type="InterPro" id="IPR002938">
    <property type="entry name" value="FAD-bd"/>
</dbReference>
<dbReference type="RefSeq" id="WP_357782930.1">
    <property type="nucleotide sequence ID" value="NZ_JBFAKC010000004.1"/>
</dbReference>
<dbReference type="PRINTS" id="PR00420">
    <property type="entry name" value="RNGMNOXGNASE"/>
</dbReference>
<comment type="caution">
    <text evidence="5">The sequence shown here is derived from an EMBL/GenBank/DDBJ whole genome shotgun (WGS) entry which is preliminary data.</text>
</comment>
<dbReference type="Pfam" id="PF01494">
    <property type="entry name" value="FAD_binding_3"/>
    <property type="match status" value="1"/>
</dbReference>
<dbReference type="Gene3D" id="3.50.50.60">
    <property type="entry name" value="FAD/NAD(P)-binding domain"/>
    <property type="match status" value="1"/>
</dbReference>
<dbReference type="Proteomes" id="UP001551695">
    <property type="component" value="Unassembled WGS sequence"/>
</dbReference>